<name>A0A372GE83_9ACTN</name>
<evidence type="ECO:0000313" key="3">
    <source>
        <dbReference type="EMBL" id="RFS83650.1"/>
    </source>
</evidence>
<organism evidence="3 4">
    <name type="scientific">Actinomadura spongiicola</name>
    <dbReference type="NCBI Taxonomy" id="2303421"/>
    <lineage>
        <taxon>Bacteria</taxon>
        <taxon>Bacillati</taxon>
        <taxon>Actinomycetota</taxon>
        <taxon>Actinomycetes</taxon>
        <taxon>Streptosporangiales</taxon>
        <taxon>Thermomonosporaceae</taxon>
        <taxon>Actinomadura</taxon>
    </lineage>
</organism>
<sequence length="612" mass="66696">MDVQTDSPPSATFFRHGPGREPSTGPMQSLTRYMAAATYLDKGLCDTVIREYVYDWHRAIVPSHGYDLEPVIRHARRARRMRIVRDLLIGVLWLSLLVLLPDLMVSFAFALGYWALLVRLWRRLSWPGRFLLLLAPTFLTVSAAVLAAGLREAAVNAGVPPVEFVLAAAFTVLVVAATLFGLFSIVVVGHLALVLRRLARDLAPGADGPGPGGGGTRFENALARVRASQNGNVTLCEGDNPFLGAGDPRGKEAKVWSVIVELDRKTPNLLGKPSSPDPLSLDKDAVPATVDPVVMHDRIRAKLLQMRDDSTPGGDGERPLPTNERIHGLVTGWQVVARGRCVQRPRPVDAFTQDGYEGHPLIDPAGPLPFSVASQETVEAAVRHPQSGIRCFQRVSVGAQGQSIRTPDGRVVAPAEEQDTAMSAFVHLAVEGRMLYAQFVVTVLPPVHAGFKIVDELPVWGAGRLVWNAFRLTFPRVLFTAPLLAPFRLVSALWRIMREASAADAPGDPRANLVHDYGARISVRELVADADTQDLFQELDVDKYTRLIERRVNEALLDYLGDECGIDVSAYRTQASVIMNQGVIMTGGSVTGQIAAGERVQQRQGGTDRINP</sequence>
<evidence type="ECO:0000256" key="2">
    <source>
        <dbReference type="SAM" id="Phobius"/>
    </source>
</evidence>
<feature type="transmembrane region" description="Helical" evidence="2">
    <location>
        <begin position="83"/>
        <end position="99"/>
    </location>
</feature>
<feature type="region of interest" description="Disordered" evidence="1">
    <location>
        <begin position="1"/>
        <end position="26"/>
    </location>
</feature>
<evidence type="ECO:0000313" key="4">
    <source>
        <dbReference type="Proteomes" id="UP000262882"/>
    </source>
</evidence>
<reference evidence="3 4" key="1">
    <citation type="submission" date="2018-08" db="EMBL/GenBank/DDBJ databases">
        <title>Actinomadura spongicola sp. nov., isolated from marine sponge Leucetta chagosensis.</title>
        <authorList>
            <person name="Li L."/>
            <person name="Lin H.W."/>
        </authorList>
    </citation>
    <scope>NUCLEOTIDE SEQUENCE [LARGE SCALE GENOMIC DNA]</scope>
    <source>
        <strain evidence="3 4">LHW52907</strain>
    </source>
</reference>
<protein>
    <submittedName>
        <fullName evidence="3">Uncharacterized protein</fullName>
    </submittedName>
</protein>
<dbReference type="Proteomes" id="UP000262882">
    <property type="component" value="Unassembled WGS sequence"/>
</dbReference>
<keyword evidence="2" id="KW-0812">Transmembrane</keyword>
<proteinExistence type="predicted"/>
<dbReference type="EMBL" id="QVNQ01000006">
    <property type="protein sequence ID" value="RFS83650.1"/>
    <property type="molecule type" value="Genomic_DNA"/>
</dbReference>
<feature type="transmembrane region" description="Helical" evidence="2">
    <location>
        <begin position="162"/>
        <end position="195"/>
    </location>
</feature>
<keyword evidence="2" id="KW-1133">Transmembrane helix</keyword>
<evidence type="ECO:0000256" key="1">
    <source>
        <dbReference type="SAM" id="MobiDB-lite"/>
    </source>
</evidence>
<keyword evidence="2" id="KW-0472">Membrane</keyword>
<comment type="caution">
    <text evidence="3">The sequence shown here is derived from an EMBL/GenBank/DDBJ whole genome shotgun (WGS) entry which is preliminary data.</text>
</comment>
<gene>
    <name evidence="3" type="ORF">D0T12_21770</name>
</gene>
<accession>A0A372GE83</accession>
<dbReference type="AlphaFoldDB" id="A0A372GE83"/>
<keyword evidence="4" id="KW-1185">Reference proteome</keyword>
<feature type="compositionally biased region" description="Polar residues" evidence="1">
    <location>
        <begin position="1"/>
        <end position="10"/>
    </location>
</feature>
<feature type="transmembrane region" description="Helical" evidence="2">
    <location>
        <begin position="130"/>
        <end position="150"/>
    </location>
</feature>